<organism evidence="2 3">
    <name type="scientific">Chrysophaeum taylorii</name>
    <dbReference type="NCBI Taxonomy" id="2483200"/>
    <lineage>
        <taxon>Eukaryota</taxon>
        <taxon>Sar</taxon>
        <taxon>Stramenopiles</taxon>
        <taxon>Ochrophyta</taxon>
        <taxon>Pelagophyceae</taxon>
        <taxon>Pelagomonadales</taxon>
        <taxon>Pelagomonadaceae</taxon>
        <taxon>Chrysophaeum</taxon>
    </lineage>
</organism>
<dbReference type="Pfam" id="PF09353">
    <property type="entry name" value="DUF1995"/>
    <property type="match status" value="2"/>
</dbReference>
<dbReference type="EMBL" id="JAQMWT010000308">
    <property type="protein sequence ID" value="KAJ8605910.1"/>
    <property type="molecule type" value="Genomic_DNA"/>
</dbReference>
<evidence type="ECO:0000259" key="1">
    <source>
        <dbReference type="Pfam" id="PF09353"/>
    </source>
</evidence>
<feature type="domain" description="DUF1995" evidence="1">
    <location>
        <begin position="37"/>
        <end position="83"/>
    </location>
</feature>
<proteinExistence type="predicted"/>
<name>A0AAD7UHP9_9STRA</name>
<evidence type="ECO:0000313" key="2">
    <source>
        <dbReference type="EMBL" id="KAJ8605910.1"/>
    </source>
</evidence>
<keyword evidence="3" id="KW-1185">Reference proteome</keyword>
<accession>A0AAD7UHP9</accession>
<protein>
    <recommendedName>
        <fullName evidence="1">DUF1995 domain-containing protein</fullName>
    </recommendedName>
</protein>
<comment type="caution">
    <text evidence="2">The sequence shown here is derived from an EMBL/GenBank/DDBJ whole genome shotgun (WGS) entry which is preliminary data.</text>
</comment>
<evidence type="ECO:0000313" key="3">
    <source>
        <dbReference type="Proteomes" id="UP001230188"/>
    </source>
</evidence>
<feature type="domain" description="DUF1995" evidence="1">
    <location>
        <begin position="117"/>
        <end position="170"/>
    </location>
</feature>
<dbReference type="Proteomes" id="UP001230188">
    <property type="component" value="Unassembled WGS sequence"/>
</dbReference>
<reference evidence="2" key="1">
    <citation type="submission" date="2023-01" db="EMBL/GenBank/DDBJ databases">
        <title>Metagenome sequencing of chrysophaentin producing Chrysophaeum taylorii.</title>
        <authorList>
            <person name="Davison J."/>
            <person name="Bewley C."/>
        </authorList>
    </citation>
    <scope>NUCLEOTIDE SEQUENCE</scope>
    <source>
        <strain evidence="2">NIES-1699</strain>
    </source>
</reference>
<gene>
    <name evidence="2" type="ORF">CTAYLR_004186</name>
</gene>
<sequence length="176" mass="20346">MLFWVVPFTSARHSWEVFADVDAFRSRLMREFEDEIPKSPPEAAEQATEALRAALMDGKRRLRIEIPEDGEDEFILSLESALKVVRGPTDMVATRQQLRDGCVVVNSRLEVDPIEFSSATMAYLLRPLLAKDTKLCVYRRYPDPFRLFVKTDDRYRRVAAFDEEPTTSEILRSIDN</sequence>
<dbReference type="InterPro" id="IPR018962">
    <property type="entry name" value="DUF1995"/>
</dbReference>
<dbReference type="AlphaFoldDB" id="A0AAD7UHP9"/>